<comment type="caution">
    <text evidence="13">The sequence shown here is derived from an EMBL/GenBank/DDBJ whole genome shotgun (WGS) entry which is preliminary data.</text>
</comment>
<dbReference type="EMBL" id="JAAVJH010000002">
    <property type="protein sequence ID" value="NJR77796.1"/>
    <property type="molecule type" value="Genomic_DNA"/>
</dbReference>
<evidence type="ECO:0000256" key="7">
    <source>
        <dbReference type="ARBA" id="ARBA00022985"/>
    </source>
</evidence>
<evidence type="ECO:0000256" key="2">
    <source>
        <dbReference type="ARBA" id="ARBA00022475"/>
    </source>
</evidence>
<sequence length="267" mass="27255">MVASGSFHAVVNAIVKAGRSKMAARAATDGTSAILLLPATLLVPAPAGAWPYLAASAAIHGVYLVALVRAYERADFSAAYPVLRGVAPLITALVTLGWLGEHATPVQVAGIALLGGGIVGLAIGRHLDPAALGWALLSGTCTACYTVVDAMGVRAAPSAASYIVYDFALMGTLVVALFALLSRGQVFADMRAQWRPSAIAGALSIVTYGAALYAFSLGPTAPLAALRETGMVTALLIGFLFLGERVTPRRAAAVCAILGGAALILWR</sequence>
<gene>
    <name evidence="13" type="ORF">HBH26_04085</name>
</gene>
<dbReference type="Pfam" id="PF00892">
    <property type="entry name" value="EamA"/>
    <property type="match status" value="1"/>
</dbReference>
<keyword evidence="14" id="KW-1185">Reference proteome</keyword>
<dbReference type="PANTHER" id="PTHR30561">
    <property type="entry name" value="SMR FAMILY PROTON-DEPENDENT DRUG EFFLUX TRANSPORTER SUGE"/>
    <property type="match status" value="1"/>
</dbReference>
<evidence type="ECO:0000256" key="9">
    <source>
        <dbReference type="ARBA" id="ARBA00023098"/>
    </source>
</evidence>
<reference evidence="13 14" key="1">
    <citation type="submission" date="2020-03" db="EMBL/GenBank/DDBJ databases">
        <authorList>
            <person name="Wang L."/>
            <person name="He N."/>
            <person name="Li Y."/>
            <person name="Fang Y."/>
            <person name="Zhang F."/>
        </authorList>
    </citation>
    <scope>NUCLEOTIDE SEQUENCE [LARGE SCALE GENOMIC DNA]</scope>
    <source>
        <strain evidence="13 14">36D10-4-7</strain>
    </source>
</reference>
<organism evidence="13 14">
    <name type="scientific">Sphingomonas corticis</name>
    <dbReference type="NCBI Taxonomy" id="2722791"/>
    <lineage>
        <taxon>Bacteria</taxon>
        <taxon>Pseudomonadati</taxon>
        <taxon>Pseudomonadota</taxon>
        <taxon>Alphaproteobacteria</taxon>
        <taxon>Sphingomonadales</taxon>
        <taxon>Sphingomonadaceae</taxon>
        <taxon>Sphingomonas</taxon>
    </lineage>
</organism>
<keyword evidence="7" id="KW-0448">Lipopolysaccharide biosynthesis</keyword>
<accession>A0ABX1CIG6</accession>
<evidence type="ECO:0000256" key="6">
    <source>
        <dbReference type="ARBA" id="ARBA00022692"/>
    </source>
</evidence>
<keyword evidence="2" id="KW-1003">Cell membrane</keyword>
<dbReference type="PANTHER" id="PTHR30561:SF9">
    <property type="entry name" value="4-AMINO-4-DEOXY-L-ARABINOSE-PHOSPHOUNDECAPRENOL FLIPPASE SUBUNIT ARNF-RELATED"/>
    <property type="match status" value="1"/>
</dbReference>
<evidence type="ECO:0000256" key="5">
    <source>
        <dbReference type="ARBA" id="ARBA00022556"/>
    </source>
</evidence>
<evidence type="ECO:0000256" key="3">
    <source>
        <dbReference type="ARBA" id="ARBA00022516"/>
    </source>
</evidence>
<dbReference type="Proteomes" id="UP000732399">
    <property type="component" value="Unassembled WGS sequence"/>
</dbReference>
<keyword evidence="6 11" id="KW-0812">Transmembrane</keyword>
<feature type="transmembrane region" description="Helical" evidence="11">
    <location>
        <begin position="49"/>
        <end position="70"/>
    </location>
</feature>
<dbReference type="InterPro" id="IPR000620">
    <property type="entry name" value="EamA_dom"/>
</dbReference>
<evidence type="ECO:0000256" key="10">
    <source>
        <dbReference type="ARBA" id="ARBA00023136"/>
    </source>
</evidence>
<evidence type="ECO:0000256" key="11">
    <source>
        <dbReference type="SAM" id="Phobius"/>
    </source>
</evidence>
<keyword evidence="5" id="KW-0441">Lipid A biosynthesis</keyword>
<evidence type="ECO:0000256" key="8">
    <source>
        <dbReference type="ARBA" id="ARBA00022989"/>
    </source>
</evidence>
<dbReference type="Gene3D" id="1.10.3730.20">
    <property type="match status" value="1"/>
</dbReference>
<feature type="transmembrane region" description="Helical" evidence="11">
    <location>
        <begin position="160"/>
        <end position="182"/>
    </location>
</feature>
<keyword evidence="8 11" id="KW-1133">Transmembrane helix</keyword>
<dbReference type="SUPFAM" id="SSF103481">
    <property type="entry name" value="Multidrug resistance efflux transporter EmrE"/>
    <property type="match status" value="2"/>
</dbReference>
<evidence type="ECO:0000256" key="1">
    <source>
        <dbReference type="ARBA" id="ARBA00004651"/>
    </source>
</evidence>
<feature type="domain" description="EamA" evidence="12">
    <location>
        <begin position="132"/>
        <end position="265"/>
    </location>
</feature>
<name>A0ABX1CIG6_9SPHN</name>
<comment type="subcellular location">
    <subcellularLocation>
        <location evidence="1">Cell membrane</location>
        <topology evidence="1">Multi-pass membrane protein</topology>
    </subcellularLocation>
</comment>
<feature type="transmembrane region" description="Helical" evidence="11">
    <location>
        <begin position="194"/>
        <end position="215"/>
    </location>
</feature>
<protein>
    <submittedName>
        <fullName evidence="13">EamA family transporter</fullName>
    </submittedName>
</protein>
<feature type="transmembrane region" description="Helical" evidence="11">
    <location>
        <begin position="131"/>
        <end position="148"/>
    </location>
</feature>
<keyword evidence="3" id="KW-0444">Lipid biosynthesis</keyword>
<feature type="transmembrane region" description="Helical" evidence="11">
    <location>
        <begin position="221"/>
        <end position="243"/>
    </location>
</feature>
<evidence type="ECO:0000313" key="13">
    <source>
        <dbReference type="EMBL" id="NJR77796.1"/>
    </source>
</evidence>
<proteinExistence type="predicted"/>
<evidence type="ECO:0000313" key="14">
    <source>
        <dbReference type="Proteomes" id="UP000732399"/>
    </source>
</evidence>
<keyword evidence="4" id="KW-0997">Cell inner membrane</keyword>
<dbReference type="InterPro" id="IPR000390">
    <property type="entry name" value="Small_drug/metabolite_transptr"/>
</dbReference>
<keyword evidence="9" id="KW-0443">Lipid metabolism</keyword>
<keyword evidence="10 11" id="KW-0472">Membrane</keyword>
<dbReference type="InterPro" id="IPR037185">
    <property type="entry name" value="EmrE-like"/>
</dbReference>
<evidence type="ECO:0000259" key="12">
    <source>
        <dbReference type="Pfam" id="PF00892"/>
    </source>
</evidence>
<feature type="transmembrane region" description="Helical" evidence="11">
    <location>
        <begin position="106"/>
        <end position="124"/>
    </location>
</feature>
<evidence type="ECO:0000256" key="4">
    <source>
        <dbReference type="ARBA" id="ARBA00022519"/>
    </source>
</evidence>
<feature type="transmembrane region" description="Helical" evidence="11">
    <location>
        <begin position="82"/>
        <end position="100"/>
    </location>
</feature>